<reference evidence="1 2" key="1">
    <citation type="journal article" date="2010" name="Stand. Genomic Sci.">
        <title>Complete genome sequence of Archaeoglobus profundus type strain (AV18).</title>
        <authorList>
            <person name="von Jan M."/>
            <person name="Lapidus A."/>
            <person name="Del Rio T.G."/>
            <person name="Copeland A."/>
            <person name="Tice H."/>
            <person name="Cheng J.F."/>
            <person name="Lucas S."/>
            <person name="Chen F."/>
            <person name="Nolan M."/>
            <person name="Goodwin L."/>
            <person name="Han C."/>
            <person name="Pitluck S."/>
            <person name="Liolios K."/>
            <person name="Ivanova N."/>
            <person name="Mavromatis K."/>
            <person name="Ovchinnikova G."/>
            <person name="Chertkov O."/>
            <person name="Pati A."/>
            <person name="Chen A."/>
            <person name="Palaniappan K."/>
            <person name="Land M."/>
            <person name="Hauser L."/>
            <person name="Chang Y.J."/>
            <person name="Jeffries C.D."/>
            <person name="Saunders E."/>
            <person name="Brettin T."/>
            <person name="Detter J.C."/>
            <person name="Chain P."/>
            <person name="Eichinger K."/>
            <person name="Huber H."/>
            <person name="Spring S."/>
            <person name="Rohde M."/>
            <person name="Goker M."/>
            <person name="Wirth R."/>
            <person name="Woyke T."/>
            <person name="Bristow J."/>
            <person name="Eisen J.A."/>
            <person name="Markowitz V."/>
            <person name="Hugenholtz P."/>
            <person name="Kyrpides N.C."/>
            <person name="Klenk H.P."/>
        </authorList>
    </citation>
    <scope>NUCLEOTIDE SEQUENCE [LARGE SCALE GENOMIC DNA]</scope>
    <source>
        <strain evidence="2">DSM 5631 / JCM 9629 / NBRC 100127 / Av18</strain>
    </source>
</reference>
<gene>
    <name evidence="1" type="ordered locus">Arcpr_0834</name>
</gene>
<proteinExistence type="predicted"/>
<sequence length="183" mass="21895">MQRVEVVERGNIREFWVGVSNKGTRLKLDPAILSHLNIDRVEIAEEDGEIVLKPSKNGLKLELWIPRRWDGTPMHYYLRVPERFRSKLMELRRPYAILVGRKVVIKEKTEDEELREMFEGTIDRFFRIVDDVHYFEDRRKEAEERGLPHAIVDFNLEMYREAMFLIVTRDLSQFYDEIDPGVE</sequence>
<dbReference type="Proteomes" id="UP000001901">
    <property type="component" value="Chromosome"/>
</dbReference>
<accession>D2RHX2</accession>
<dbReference type="HOGENOM" id="CLU_1472014_0_0_2"/>
<keyword evidence="2" id="KW-1185">Reference proteome</keyword>
<dbReference type="EMBL" id="CP001857">
    <property type="protein sequence ID" value="ADB57897.1"/>
    <property type="molecule type" value="Genomic_DNA"/>
</dbReference>
<protein>
    <submittedName>
        <fullName evidence="1">Uncharacterized protein</fullName>
    </submittedName>
</protein>
<name>D2RHX2_ARCPA</name>
<organism evidence="1 2">
    <name type="scientific">Archaeoglobus profundus (strain DSM 5631 / JCM 9629 / NBRC 100127 / Av18)</name>
    <dbReference type="NCBI Taxonomy" id="572546"/>
    <lineage>
        <taxon>Archaea</taxon>
        <taxon>Methanobacteriati</taxon>
        <taxon>Methanobacteriota</taxon>
        <taxon>Archaeoglobi</taxon>
        <taxon>Archaeoglobales</taxon>
        <taxon>Archaeoglobaceae</taxon>
        <taxon>Archaeoglobus</taxon>
    </lineage>
</organism>
<evidence type="ECO:0000313" key="2">
    <source>
        <dbReference type="Proteomes" id="UP000001901"/>
    </source>
</evidence>
<dbReference type="STRING" id="572546.Arcpr_0834"/>
<evidence type="ECO:0000313" key="1">
    <source>
        <dbReference type="EMBL" id="ADB57897.1"/>
    </source>
</evidence>
<dbReference type="AlphaFoldDB" id="D2RHX2"/>
<dbReference type="KEGG" id="apo:Arcpr_0834"/>
<dbReference type="RefSeq" id="WP_012940233.1">
    <property type="nucleotide sequence ID" value="NC_013741.1"/>
</dbReference>
<dbReference type="PaxDb" id="572546-Arcpr_0834"/>
<dbReference type="GeneID" id="8739496"/>